<dbReference type="GO" id="GO:0045202">
    <property type="term" value="C:synapse"/>
    <property type="evidence" value="ECO:0007669"/>
    <property type="project" value="TreeGrafter"/>
</dbReference>
<dbReference type="InterPro" id="IPR050822">
    <property type="entry name" value="Cerebellin_Synaptic_Org"/>
</dbReference>
<name>A0A9Q1FWG9_SYNKA</name>
<dbReference type="PANTHER" id="PTHR22923">
    <property type="entry name" value="CEREBELLIN-RELATED"/>
    <property type="match status" value="1"/>
</dbReference>
<keyword evidence="2" id="KW-0964">Secreted</keyword>
<dbReference type="PANTHER" id="PTHR22923:SF103">
    <property type="entry name" value="CEREBELLIN 20-RELATED"/>
    <property type="match status" value="1"/>
</dbReference>
<evidence type="ECO:0000256" key="4">
    <source>
        <dbReference type="SAM" id="SignalP"/>
    </source>
</evidence>
<reference evidence="6" key="1">
    <citation type="journal article" date="2023" name="Science">
        <title>Genome structures resolve the early diversification of teleost fishes.</title>
        <authorList>
            <person name="Parey E."/>
            <person name="Louis A."/>
            <person name="Montfort J."/>
            <person name="Bouchez O."/>
            <person name="Roques C."/>
            <person name="Iampietro C."/>
            <person name="Lluch J."/>
            <person name="Castinel A."/>
            <person name="Donnadieu C."/>
            <person name="Desvignes T."/>
            <person name="Floi Bucao C."/>
            <person name="Jouanno E."/>
            <person name="Wen M."/>
            <person name="Mejri S."/>
            <person name="Dirks R."/>
            <person name="Jansen H."/>
            <person name="Henkel C."/>
            <person name="Chen W.J."/>
            <person name="Zahm M."/>
            <person name="Cabau C."/>
            <person name="Klopp C."/>
            <person name="Thompson A.W."/>
            <person name="Robinson-Rechavi M."/>
            <person name="Braasch I."/>
            <person name="Lecointre G."/>
            <person name="Bobe J."/>
            <person name="Postlethwait J.H."/>
            <person name="Berthelot C."/>
            <person name="Roest Crollius H."/>
            <person name="Guiguen Y."/>
        </authorList>
    </citation>
    <scope>NUCLEOTIDE SEQUENCE</scope>
    <source>
        <strain evidence="6">WJC10195</strain>
    </source>
</reference>
<evidence type="ECO:0000256" key="3">
    <source>
        <dbReference type="ARBA" id="ARBA00022729"/>
    </source>
</evidence>
<dbReference type="PRINTS" id="PR00007">
    <property type="entry name" value="COMPLEMNTC1Q"/>
</dbReference>
<keyword evidence="7" id="KW-1185">Reference proteome</keyword>
<accession>A0A9Q1FWG9</accession>
<sequence>MWEQQLTGLLLLCLFVTVLGENTNYNWNGPGVSQPTLAGPADACLTDTAACGCCLMKKQMNRMEEYFNMSLSDLQEGLSRAQNMITNIRTSRSAFSVALTNVRRCFGPFREGKIVDYKVIFLNLDNRYNPDDGMFIAPRSGVYVLAVTVYSDAGAPGSSLHACANLRINDVDVANLNDTNMQDQEDSATAVLAQQLSAGDRVYIYLPIDCSLCGDGSHYNTFTGFLLYATD</sequence>
<dbReference type="SMART" id="SM00110">
    <property type="entry name" value="C1Q"/>
    <property type="match status" value="1"/>
</dbReference>
<dbReference type="EMBL" id="JAINUF010000003">
    <property type="protein sequence ID" value="KAJ8369053.1"/>
    <property type="molecule type" value="Genomic_DNA"/>
</dbReference>
<feature type="domain" description="C1q" evidence="5">
    <location>
        <begin position="88"/>
        <end position="231"/>
    </location>
</feature>
<evidence type="ECO:0000256" key="1">
    <source>
        <dbReference type="ARBA" id="ARBA00004613"/>
    </source>
</evidence>
<dbReference type="GO" id="GO:0099558">
    <property type="term" value="P:maintenance of synapse structure"/>
    <property type="evidence" value="ECO:0007669"/>
    <property type="project" value="TreeGrafter"/>
</dbReference>
<feature type="chain" id="PRO_5040436233" description="C1q domain-containing protein" evidence="4">
    <location>
        <begin position="21"/>
        <end position="231"/>
    </location>
</feature>
<keyword evidence="3 4" id="KW-0732">Signal</keyword>
<evidence type="ECO:0000313" key="6">
    <source>
        <dbReference type="EMBL" id="KAJ8369053.1"/>
    </source>
</evidence>
<evidence type="ECO:0000256" key="2">
    <source>
        <dbReference type="ARBA" id="ARBA00022525"/>
    </source>
</evidence>
<gene>
    <name evidence="6" type="ORF">SKAU_G00090810</name>
</gene>
<dbReference type="InterPro" id="IPR008983">
    <property type="entry name" value="Tumour_necrosis_fac-like_dom"/>
</dbReference>
<dbReference type="Pfam" id="PF00386">
    <property type="entry name" value="C1q"/>
    <property type="match status" value="1"/>
</dbReference>
<evidence type="ECO:0000313" key="7">
    <source>
        <dbReference type="Proteomes" id="UP001152622"/>
    </source>
</evidence>
<organism evidence="6 7">
    <name type="scientific">Synaphobranchus kaupii</name>
    <name type="common">Kaup's arrowtooth eel</name>
    <dbReference type="NCBI Taxonomy" id="118154"/>
    <lineage>
        <taxon>Eukaryota</taxon>
        <taxon>Metazoa</taxon>
        <taxon>Chordata</taxon>
        <taxon>Craniata</taxon>
        <taxon>Vertebrata</taxon>
        <taxon>Euteleostomi</taxon>
        <taxon>Actinopterygii</taxon>
        <taxon>Neopterygii</taxon>
        <taxon>Teleostei</taxon>
        <taxon>Anguilliformes</taxon>
        <taxon>Synaphobranchidae</taxon>
        <taxon>Synaphobranchus</taxon>
    </lineage>
</organism>
<comment type="subcellular location">
    <subcellularLocation>
        <location evidence="1">Secreted</location>
    </subcellularLocation>
</comment>
<dbReference type="OrthoDB" id="6080680at2759"/>
<dbReference type="GO" id="GO:0005576">
    <property type="term" value="C:extracellular region"/>
    <property type="evidence" value="ECO:0007669"/>
    <property type="project" value="UniProtKB-SubCell"/>
</dbReference>
<protein>
    <recommendedName>
        <fullName evidence="5">C1q domain-containing protein</fullName>
    </recommendedName>
</protein>
<feature type="signal peptide" evidence="4">
    <location>
        <begin position="1"/>
        <end position="20"/>
    </location>
</feature>
<dbReference type="Gene3D" id="2.60.120.40">
    <property type="match status" value="1"/>
</dbReference>
<dbReference type="Proteomes" id="UP001152622">
    <property type="component" value="Chromosome 3"/>
</dbReference>
<comment type="caution">
    <text evidence="6">The sequence shown here is derived from an EMBL/GenBank/DDBJ whole genome shotgun (WGS) entry which is preliminary data.</text>
</comment>
<dbReference type="PROSITE" id="PS50871">
    <property type="entry name" value="C1Q"/>
    <property type="match status" value="1"/>
</dbReference>
<dbReference type="SUPFAM" id="SSF49842">
    <property type="entry name" value="TNF-like"/>
    <property type="match status" value="1"/>
</dbReference>
<dbReference type="InterPro" id="IPR001073">
    <property type="entry name" value="C1q_dom"/>
</dbReference>
<proteinExistence type="predicted"/>
<evidence type="ECO:0000259" key="5">
    <source>
        <dbReference type="PROSITE" id="PS50871"/>
    </source>
</evidence>
<dbReference type="AlphaFoldDB" id="A0A9Q1FWG9"/>